<reference evidence="2 3" key="1">
    <citation type="submission" date="2018-09" db="EMBL/GenBank/DDBJ databases">
        <title>Genomic Encyclopedia of Type Strains, Phase III (KMG-III): the genomes of soil and plant-associated and newly described type strains.</title>
        <authorList>
            <person name="Whitman W."/>
        </authorList>
    </citation>
    <scope>NUCLEOTIDE SEQUENCE [LARGE SCALE GENOMIC DNA]</scope>
    <source>
        <strain evidence="2 3">CECT 7938</strain>
    </source>
</reference>
<keyword evidence="3" id="KW-1185">Reference proteome</keyword>
<dbReference type="Pfam" id="PF13302">
    <property type="entry name" value="Acetyltransf_3"/>
    <property type="match status" value="1"/>
</dbReference>
<comment type="caution">
    <text evidence="2">The sequence shown here is derived from an EMBL/GenBank/DDBJ whole genome shotgun (WGS) entry which is preliminary data.</text>
</comment>
<dbReference type="Gene3D" id="3.40.630.30">
    <property type="match status" value="1"/>
</dbReference>
<feature type="domain" description="N-acetyltransferase" evidence="1">
    <location>
        <begin position="10"/>
        <end position="170"/>
    </location>
</feature>
<organism evidence="2 3">
    <name type="scientific">Sphingobacterium detergens</name>
    <dbReference type="NCBI Taxonomy" id="1145106"/>
    <lineage>
        <taxon>Bacteria</taxon>
        <taxon>Pseudomonadati</taxon>
        <taxon>Bacteroidota</taxon>
        <taxon>Sphingobacteriia</taxon>
        <taxon>Sphingobacteriales</taxon>
        <taxon>Sphingobacteriaceae</taxon>
        <taxon>Sphingobacterium</taxon>
    </lineage>
</organism>
<dbReference type="RefSeq" id="WP_120259693.1">
    <property type="nucleotide sequence ID" value="NZ_RAPY01000002.1"/>
</dbReference>
<gene>
    <name evidence="2" type="ORF">DFQ12_2916</name>
</gene>
<dbReference type="PANTHER" id="PTHR43415:SF3">
    <property type="entry name" value="GNAT-FAMILY ACETYLTRANSFERASE"/>
    <property type="match status" value="1"/>
</dbReference>
<dbReference type="GO" id="GO:0016747">
    <property type="term" value="F:acyltransferase activity, transferring groups other than amino-acyl groups"/>
    <property type="evidence" value="ECO:0007669"/>
    <property type="project" value="InterPro"/>
</dbReference>
<name>A0A420B7E5_SPHD1</name>
<accession>A0A420B7E5</accession>
<dbReference type="PROSITE" id="PS51186">
    <property type="entry name" value="GNAT"/>
    <property type="match status" value="1"/>
</dbReference>
<dbReference type="Proteomes" id="UP000286246">
    <property type="component" value="Unassembled WGS sequence"/>
</dbReference>
<dbReference type="InterPro" id="IPR016181">
    <property type="entry name" value="Acyl_CoA_acyltransferase"/>
</dbReference>
<evidence type="ECO:0000313" key="2">
    <source>
        <dbReference type="EMBL" id="RKE52674.1"/>
    </source>
</evidence>
<dbReference type="PANTHER" id="PTHR43415">
    <property type="entry name" value="SPERMIDINE N(1)-ACETYLTRANSFERASE"/>
    <property type="match status" value="1"/>
</dbReference>
<sequence length="175" mass="20260">MDISIFLKPLSIQNVTPFYTWLNDPEAIKYSLSLFQSLNTKENIDEWYISVINDSKNYNRGIFLSNSDIPIGYAGICNISITNKLGEYFIFIGDRNQWGKGFGTQVTKMIVDAGFEELNLNRIMLTVSEPNYAAIKAYKNAGFKIEGRMRQACYRDNKFHDKLIMSILRDEWNVR</sequence>
<dbReference type="OrthoDB" id="6290225at2"/>
<keyword evidence="2" id="KW-0808">Transferase</keyword>
<evidence type="ECO:0000259" key="1">
    <source>
        <dbReference type="PROSITE" id="PS51186"/>
    </source>
</evidence>
<dbReference type="EMBL" id="RAPY01000002">
    <property type="protein sequence ID" value="RKE52674.1"/>
    <property type="molecule type" value="Genomic_DNA"/>
</dbReference>
<dbReference type="AlphaFoldDB" id="A0A420B7E5"/>
<proteinExistence type="predicted"/>
<dbReference type="InterPro" id="IPR000182">
    <property type="entry name" value="GNAT_dom"/>
</dbReference>
<protein>
    <submittedName>
        <fullName evidence="2">RimJ/RimL family protein N-acetyltransferase</fullName>
    </submittedName>
</protein>
<evidence type="ECO:0000313" key="3">
    <source>
        <dbReference type="Proteomes" id="UP000286246"/>
    </source>
</evidence>
<dbReference type="SUPFAM" id="SSF55729">
    <property type="entry name" value="Acyl-CoA N-acyltransferases (Nat)"/>
    <property type="match status" value="1"/>
</dbReference>